<dbReference type="AlphaFoldDB" id="D4DVC0"/>
<organism evidence="1 2">
    <name type="scientific">Neisseria elongata subsp. glycolytica ATCC 29315</name>
    <dbReference type="NCBI Taxonomy" id="546263"/>
    <lineage>
        <taxon>Bacteria</taxon>
        <taxon>Pseudomonadati</taxon>
        <taxon>Pseudomonadota</taxon>
        <taxon>Betaproteobacteria</taxon>
        <taxon>Neisseriales</taxon>
        <taxon>Neisseriaceae</taxon>
        <taxon>Neisseria</taxon>
    </lineage>
</organism>
<gene>
    <name evidence="1" type="ORF">NEIELOOT_03037</name>
</gene>
<proteinExistence type="predicted"/>
<name>D4DVC0_NEIEG</name>
<evidence type="ECO:0000313" key="2">
    <source>
        <dbReference type="Proteomes" id="UP000005536"/>
    </source>
</evidence>
<dbReference type="Proteomes" id="UP000005536">
    <property type="component" value="Unassembled WGS sequence"/>
</dbReference>
<comment type="caution">
    <text evidence="1">The sequence shown here is derived from an EMBL/GenBank/DDBJ whole genome shotgun (WGS) entry which is preliminary data.</text>
</comment>
<protein>
    <submittedName>
        <fullName evidence="1">Uncharacterized protein</fullName>
    </submittedName>
</protein>
<evidence type="ECO:0000313" key="1">
    <source>
        <dbReference type="EMBL" id="EFE48203.1"/>
    </source>
</evidence>
<sequence length="46" mass="5267">MDKNRPPKRQADKRLFGCLAAFRFKGTAFQMSKHPNHSFGTICIVD</sequence>
<accession>D4DVC0</accession>
<dbReference type="EMBL" id="ADBF01000258">
    <property type="protein sequence ID" value="EFE48203.1"/>
    <property type="molecule type" value="Genomic_DNA"/>
</dbReference>
<reference evidence="1 2" key="1">
    <citation type="submission" date="2010-02" db="EMBL/GenBank/DDBJ databases">
        <authorList>
            <person name="Weinstock G."/>
            <person name="Sodergren E."/>
            <person name="Clifton S."/>
            <person name="Fulton L."/>
            <person name="Fulton B."/>
            <person name="Courtney L."/>
            <person name="Fronick C."/>
            <person name="Harrison M."/>
            <person name="Strong C."/>
            <person name="Farmer C."/>
            <person name="Delahaunty K."/>
            <person name="Markovic C."/>
            <person name="Hall O."/>
            <person name="Minx P."/>
            <person name="Tomlinson C."/>
            <person name="Mitreva M."/>
            <person name="Nelson J."/>
            <person name="Hou S."/>
            <person name="Wollam A."/>
            <person name="Pepin K.H."/>
            <person name="Johnson M."/>
            <person name="Bhonagiri V."/>
            <person name="Zhang X."/>
            <person name="Suruliraj S."/>
            <person name="Warren W."/>
            <person name="Chinwalla A."/>
            <person name="Mardis E.R."/>
            <person name="Wilson R.K."/>
        </authorList>
    </citation>
    <scope>NUCLEOTIDE SEQUENCE [LARGE SCALE GENOMIC DNA]</scope>
    <source>
        <strain evidence="1 2">ATCC 29315</strain>
    </source>
</reference>